<dbReference type="AlphaFoldDB" id="A0A1M4XMJ6"/>
<name>A0A1M4XMJ6_9HYPH</name>
<dbReference type="InterPro" id="IPR004193">
    <property type="entry name" value="Glyco_hydro_13_N"/>
</dbReference>
<evidence type="ECO:0000259" key="5">
    <source>
        <dbReference type="SMART" id="SM00642"/>
    </source>
</evidence>
<dbReference type="CDD" id="cd11326">
    <property type="entry name" value="AmyAc_Glg_debranch"/>
    <property type="match status" value="1"/>
</dbReference>
<dbReference type="Gene3D" id="2.60.40.1180">
    <property type="entry name" value="Golgi alpha-mannosidase II"/>
    <property type="match status" value="1"/>
</dbReference>
<dbReference type="OrthoDB" id="3236218at2"/>
<feature type="domain" description="Glycosyl hydrolase family 13 catalytic" evidence="5">
    <location>
        <begin position="161"/>
        <end position="564"/>
    </location>
</feature>
<dbReference type="InterPro" id="IPR044505">
    <property type="entry name" value="GlgX_Isoamylase_N_E_set"/>
</dbReference>
<dbReference type="GO" id="GO:0005980">
    <property type="term" value="P:glycogen catabolic process"/>
    <property type="evidence" value="ECO:0007669"/>
    <property type="project" value="InterPro"/>
</dbReference>
<proteinExistence type="inferred from homology"/>
<dbReference type="GO" id="GO:0004135">
    <property type="term" value="F:amylo-alpha-1,6-glucosidase activity"/>
    <property type="evidence" value="ECO:0007669"/>
    <property type="project" value="InterPro"/>
</dbReference>
<dbReference type="RefSeq" id="WP_073051865.1">
    <property type="nucleotide sequence ID" value="NZ_FQUP01000001.1"/>
</dbReference>
<dbReference type="NCBIfam" id="TIGR02100">
    <property type="entry name" value="glgX_debranch"/>
    <property type="match status" value="1"/>
</dbReference>
<dbReference type="InterPro" id="IPR013783">
    <property type="entry name" value="Ig-like_fold"/>
</dbReference>
<dbReference type="Pfam" id="PF02922">
    <property type="entry name" value="CBM_48"/>
    <property type="match status" value="1"/>
</dbReference>
<dbReference type="STRING" id="1122133.SAMN02745157_1291"/>
<dbReference type="PANTHER" id="PTHR43002">
    <property type="entry name" value="GLYCOGEN DEBRANCHING ENZYME"/>
    <property type="match status" value="1"/>
</dbReference>
<dbReference type="InterPro" id="IPR013780">
    <property type="entry name" value="Glyco_hydro_b"/>
</dbReference>
<dbReference type="InterPro" id="IPR014756">
    <property type="entry name" value="Ig_E-set"/>
</dbReference>
<keyword evidence="2" id="KW-0378">Hydrolase</keyword>
<evidence type="ECO:0000313" key="7">
    <source>
        <dbReference type="Proteomes" id="UP000184485"/>
    </source>
</evidence>
<dbReference type="InterPro" id="IPR006047">
    <property type="entry name" value="GH13_cat_dom"/>
</dbReference>
<dbReference type="SUPFAM" id="SSF81296">
    <property type="entry name" value="E set domains"/>
    <property type="match status" value="1"/>
</dbReference>
<dbReference type="SUPFAM" id="SSF51011">
    <property type="entry name" value="Glycosyl hydrolase domain"/>
    <property type="match status" value="1"/>
</dbReference>
<dbReference type="InterPro" id="IPR011837">
    <property type="entry name" value="Glycogen_debranch_GlgX"/>
</dbReference>
<keyword evidence="3" id="KW-0326">Glycosidase</keyword>
<accession>A0A1M4XMJ6</accession>
<dbReference type="SMART" id="SM00642">
    <property type="entry name" value="Aamy"/>
    <property type="match status" value="1"/>
</dbReference>
<evidence type="ECO:0000256" key="1">
    <source>
        <dbReference type="ARBA" id="ARBA00008061"/>
    </source>
</evidence>
<dbReference type="Gene3D" id="3.20.20.80">
    <property type="entry name" value="Glycosidases"/>
    <property type="match status" value="1"/>
</dbReference>
<gene>
    <name evidence="6" type="ORF">SAMN02745157_1291</name>
</gene>
<organism evidence="6 7">
    <name type="scientific">Kaistia soli DSM 19436</name>
    <dbReference type="NCBI Taxonomy" id="1122133"/>
    <lineage>
        <taxon>Bacteria</taxon>
        <taxon>Pseudomonadati</taxon>
        <taxon>Pseudomonadota</taxon>
        <taxon>Alphaproteobacteria</taxon>
        <taxon>Hyphomicrobiales</taxon>
        <taxon>Kaistiaceae</taxon>
        <taxon>Kaistia</taxon>
    </lineage>
</organism>
<evidence type="ECO:0000256" key="3">
    <source>
        <dbReference type="ARBA" id="ARBA00023295"/>
    </source>
</evidence>
<evidence type="ECO:0000313" key="6">
    <source>
        <dbReference type="EMBL" id="SHE94641.1"/>
    </source>
</evidence>
<dbReference type="Gene3D" id="2.60.40.10">
    <property type="entry name" value="Immunoglobulins"/>
    <property type="match status" value="1"/>
</dbReference>
<comment type="similarity">
    <text evidence="1">Belongs to the glycosyl hydrolase 13 family.</text>
</comment>
<evidence type="ECO:0000256" key="2">
    <source>
        <dbReference type="ARBA" id="ARBA00022801"/>
    </source>
</evidence>
<keyword evidence="7" id="KW-1185">Reference proteome</keyword>
<dbReference type="SUPFAM" id="SSF51445">
    <property type="entry name" value="(Trans)glycosidases"/>
    <property type="match status" value="1"/>
</dbReference>
<dbReference type="EMBL" id="FQUP01000001">
    <property type="protein sequence ID" value="SHE94641.1"/>
    <property type="molecule type" value="Genomic_DNA"/>
</dbReference>
<reference evidence="6 7" key="1">
    <citation type="submission" date="2016-11" db="EMBL/GenBank/DDBJ databases">
        <authorList>
            <person name="Jaros S."/>
            <person name="Januszkiewicz K."/>
            <person name="Wedrychowicz H."/>
        </authorList>
    </citation>
    <scope>NUCLEOTIDE SEQUENCE [LARGE SCALE GENOMIC DNA]</scope>
    <source>
        <strain evidence="6 7">DSM 19436</strain>
    </source>
</reference>
<dbReference type="Proteomes" id="UP000184485">
    <property type="component" value="Unassembled WGS sequence"/>
</dbReference>
<dbReference type="InterPro" id="IPR017853">
    <property type="entry name" value="GH"/>
</dbReference>
<sequence>MHRDRVTDGSAGPLGVTLSGKGVNVAVHSAAAEAIEFCLFSADGDSELRRVRLPARTGDIHHGHVEGVVVGARYGFRAHGPWHPEEGHRFNPVKLLVDPYARALDRAFREEPLLYDARRLGAADDTADSAAVVPKAIVSPPPATAARLHPAPAFERQVIYELHVRGFSKLNKDIPEPLRGTFAGLGHPVSIRHLKELGVTTVELLPIAAWLDERHLPPLGLSNYWGYNPIAWFVPDPRLAPGGMDEVRTAIAALHAAGIAVILDVVYNHSGESDHLGPTVSMRGLDNAGYYRLIPEDRRFYANDAGCGNILALERPAGLRLVMDCMRYWVEAAGVDGFRFDLATTLARRDTGFDPAAPILVAIDQDPLLSQLILIAEPWDIGYGGYQVGMFPPSWGEWNDRYRDTMRRFFKGEGGLIGELATRVAGSADIFAGRHRPLSRSINFVTAHDGFTLADLVAYERKANAANGEQNRDGNDGNHSWNNGVEGETDDPAIARRRVADMRALFAALLFSRGTPMIAMGDETGRSQHGNNNAYAQDNEIAWMDWTRADTELLAFARAVVALRAAHPLLSDPRPLTGQPRDGLTTADVVWHGADGRPLEGDRWNDGGAYVLVAVFSGHDEAGDVERLCLVLAGGEGDTLLTLPPSTGAGWRLLVDSCEGLTPEIDRRDPTLVSGTITVRGRATMLFADIAG</sequence>
<feature type="region of interest" description="Disordered" evidence="4">
    <location>
        <begin position="466"/>
        <end position="489"/>
    </location>
</feature>
<protein>
    <submittedName>
        <fullName evidence="6">Glycogen operon protein</fullName>
    </submittedName>
</protein>
<dbReference type="CDD" id="cd02856">
    <property type="entry name" value="E_set_GDE_Isoamylase_N"/>
    <property type="match status" value="1"/>
</dbReference>
<evidence type="ECO:0000256" key="4">
    <source>
        <dbReference type="SAM" id="MobiDB-lite"/>
    </source>
</evidence>